<dbReference type="AlphaFoldDB" id="L1QA19"/>
<dbReference type="Proteomes" id="UP000010420">
    <property type="component" value="Unassembled WGS sequence"/>
</dbReference>
<feature type="domain" description="Flavodoxin" evidence="1">
    <location>
        <begin position="5"/>
        <end position="143"/>
    </location>
</feature>
<gene>
    <name evidence="2" type="ORF">HMPREF0216_02685</name>
</gene>
<dbReference type="HOGENOM" id="CLU_108839_0_0_9"/>
<dbReference type="GO" id="GO:0006783">
    <property type="term" value="P:heme biosynthetic process"/>
    <property type="evidence" value="ECO:0007669"/>
    <property type="project" value="TreeGrafter"/>
</dbReference>
<dbReference type="PANTHER" id="PTHR38030:SF2">
    <property type="entry name" value="PROTOPORPHYRINOGEN IX DEHYDROGENASE [QUINONE]"/>
    <property type="match status" value="1"/>
</dbReference>
<reference evidence="2 3" key="1">
    <citation type="submission" date="2012-05" db="EMBL/GenBank/DDBJ databases">
        <authorList>
            <person name="Weinstock G."/>
            <person name="Sodergren E."/>
            <person name="Lobos E.A."/>
            <person name="Fulton L."/>
            <person name="Fulton R."/>
            <person name="Courtney L."/>
            <person name="Fronick C."/>
            <person name="O'Laughlin M."/>
            <person name="Godfrey J."/>
            <person name="Wilson R.M."/>
            <person name="Miner T."/>
            <person name="Farmer C."/>
            <person name="Delehaunty K."/>
            <person name="Cordes M."/>
            <person name="Minx P."/>
            <person name="Tomlinson C."/>
            <person name="Chen J."/>
            <person name="Wollam A."/>
            <person name="Pepin K.H."/>
            <person name="Bhonagiri V."/>
            <person name="Zhang X."/>
            <person name="Suruliraj S."/>
            <person name="Warren W."/>
            <person name="Mitreva M."/>
            <person name="Mardis E.R."/>
            <person name="Wilson R.K."/>
        </authorList>
    </citation>
    <scope>NUCLEOTIDE SEQUENCE [LARGE SCALE GENOMIC DNA]</scope>
    <source>
        <strain evidence="2 3">DSM 1785</strain>
    </source>
</reference>
<dbReference type="InterPro" id="IPR029039">
    <property type="entry name" value="Flavoprotein-like_sf"/>
</dbReference>
<dbReference type="GO" id="GO:0010181">
    <property type="term" value="F:FMN binding"/>
    <property type="evidence" value="ECO:0007669"/>
    <property type="project" value="InterPro"/>
</dbReference>
<protein>
    <recommendedName>
        <fullName evidence="1">Flavodoxin domain-containing protein</fullName>
    </recommendedName>
</protein>
<dbReference type="SUPFAM" id="SSF52218">
    <property type="entry name" value="Flavoproteins"/>
    <property type="match status" value="1"/>
</dbReference>
<dbReference type="PROSITE" id="PS00201">
    <property type="entry name" value="FLAVODOXIN"/>
    <property type="match status" value="1"/>
</dbReference>
<dbReference type="eggNOG" id="COG4635">
    <property type="taxonomic scope" value="Bacteria"/>
</dbReference>
<comment type="caution">
    <text evidence="2">The sequence shown here is derived from an EMBL/GenBank/DDBJ whole genome shotgun (WGS) entry which is preliminary data.</text>
</comment>
<dbReference type="PATRIC" id="fig|545697.3.peg.2640"/>
<dbReference type="InterPro" id="IPR026816">
    <property type="entry name" value="Flavodoxin_dom"/>
</dbReference>
<evidence type="ECO:0000259" key="1">
    <source>
        <dbReference type="Pfam" id="PF12724"/>
    </source>
</evidence>
<sequence length="182" mass="20776">MNRTVVVYESKYGSTKKYAKWLSEELSCDLIEKKNTTIDKLLGYDTIIYGGGLYAGGVSGIKLITKNFHKISNKNLILFTCGLADTSDKENIAHIKDSLNKVLSTEMQDKIKVFHLRGGIDYKKLNFIHKIMMKMMYKMLCKKDPKTLKNDDKELIATYGSVVDFTDKSFIQPIVEYVKLLP</sequence>
<evidence type="ECO:0000313" key="3">
    <source>
        <dbReference type="Proteomes" id="UP000010420"/>
    </source>
</evidence>
<organism evidence="2 3">
    <name type="scientific">Clostridium celatum DSM 1785</name>
    <dbReference type="NCBI Taxonomy" id="545697"/>
    <lineage>
        <taxon>Bacteria</taxon>
        <taxon>Bacillati</taxon>
        <taxon>Bacillota</taxon>
        <taxon>Clostridia</taxon>
        <taxon>Eubacteriales</taxon>
        <taxon>Clostridiaceae</taxon>
        <taxon>Clostridium</taxon>
    </lineage>
</organism>
<dbReference type="EMBL" id="AMEZ01000084">
    <property type="protein sequence ID" value="EKY24462.1"/>
    <property type="molecule type" value="Genomic_DNA"/>
</dbReference>
<evidence type="ECO:0000313" key="2">
    <source>
        <dbReference type="EMBL" id="EKY24462.1"/>
    </source>
</evidence>
<dbReference type="GO" id="GO:0009055">
    <property type="term" value="F:electron transfer activity"/>
    <property type="evidence" value="ECO:0007669"/>
    <property type="project" value="InterPro"/>
</dbReference>
<dbReference type="Pfam" id="PF12724">
    <property type="entry name" value="Flavodoxin_5"/>
    <property type="match status" value="1"/>
</dbReference>
<dbReference type="PANTHER" id="PTHR38030">
    <property type="entry name" value="PROTOPORPHYRINOGEN IX DEHYDROGENASE [MENAQUINONE]"/>
    <property type="match status" value="1"/>
</dbReference>
<proteinExistence type="predicted"/>
<name>L1QA19_9CLOT</name>
<keyword evidence="3" id="KW-1185">Reference proteome</keyword>
<dbReference type="STRING" id="545697.HMPREF0216_02685"/>
<dbReference type="GO" id="GO:0070819">
    <property type="term" value="F:menaquinone-dependent protoporphyrinogen oxidase activity"/>
    <property type="evidence" value="ECO:0007669"/>
    <property type="project" value="TreeGrafter"/>
</dbReference>
<dbReference type="Gene3D" id="3.40.50.360">
    <property type="match status" value="1"/>
</dbReference>
<dbReference type="OrthoDB" id="2146857at2"/>
<accession>L1QA19</accession>
<dbReference type="InterPro" id="IPR001226">
    <property type="entry name" value="Flavodoxin_CS"/>
</dbReference>
<dbReference type="InterPro" id="IPR052200">
    <property type="entry name" value="Protoporphyrinogen_IX_DH"/>
</dbReference>
<dbReference type="RefSeq" id="WP_005214719.1">
    <property type="nucleotide sequence ID" value="NZ_KB291674.1"/>
</dbReference>